<name>A0A2N9F620_FAGSY</name>
<dbReference type="InterPro" id="IPR001619">
    <property type="entry name" value="Sec1-like"/>
</dbReference>
<accession>A0A2N9F620</accession>
<evidence type="ECO:0000256" key="1">
    <source>
        <dbReference type="ARBA" id="ARBA00009884"/>
    </source>
</evidence>
<protein>
    <submittedName>
        <fullName evidence="3">Uncharacterized protein</fullName>
    </submittedName>
</protein>
<dbReference type="AlphaFoldDB" id="A0A2N9F620"/>
<reference evidence="3" key="1">
    <citation type="submission" date="2018-02" db="EMBL/GenBank/DDBJ databases">
        <authorList>
            <person name="Cohen D.B."/>
            <person name="Kent A.D."/>
        </authorList>
    </citation>
    <scope>NUCLEOTIDE SEQUENCE</scope>
</reference>
<sequence>MFSQISYMYFAKTIFHNKAYSTFFSNKIKSTRASNPLQHPTTTTNFGHNQTPTTTNGDHDIQTSTYPNQTHHCCLKLAKFASLFTFVDATRLLVPLEACQICLSERLDEMKMKEKGKGKDMKVRGTERQREACKSIGVMEVKEIKRESQKREIPSLYNTERHFAPMAQVPNLDNAPLNLTSLREQSQKELINILKNEHGVELRHLSADPIQTDCTKVVYLVRSQLDLMRFICSNVHNDVSKGIQREYYVYFVPRRTVVCEKILEEEKVHHLMSIGEYPLYMVPLDEDVLSFELDLAYKGSQVDGDTSSLWHIAKALHKLEFSFGVIPNVRAKGKASVRVADILNRMQAEEPVNSPDVDMVTPMLSQLTYEGLLDEILHVNNGSVELDSSVMGLQQEGKKIKVPLNSSDKLFKEIRDLNFEVVVQILRQKATSMKQDYTEVTTTTQTVSELKDFVKKLNSLPEMTRHINLAQHLSTFTSKPAFLGQLDMEHTIVEAQSYDILNAKACLFAVNWAESKSNWLTIKRALQLVVEDTDTANPNDIAYAFSGYAPLSIRLIQHAVRSGWSD</sequence>
<dbReference type="PANTHER" id="PTHR11679">
    <property type="entry name" value="VESICLE PROTEIN SORTING-ASSOCIATED"/>
    <property type="match status" value="1"/>
</dbReference>
<proteinExistence type="inferred from homology"/>
<dbReference type="Pfam" id="PF00995">
    <property type="entry name" value="Sec1"/>
    <property type="match status" value="1"/>
</dbReference>
<evidence type="ECO:0000256" key="2">
    <source>
        <dbReference type="SAM" id="MobiDB-lite"/>
    </source>
</evidence>
<gene>
    <name evidence="3" type="ORF">FSB_LOCUS14268</name>
</gene>
<organism evidence="3">
    <name type="scientific">Fagus sylvatica</name>
    <name type="common">Beechnut</name>
    <dbReference type="NCBI Taxonomy" id="28930"/>
    <lineage>
        <taxon>Eukaryota</taxon>
        <taxon>Viridiplantae</taxon>
        <taxon>Streptophyta</taxon>
        <taxon>Embryophyta</taxon>
        <taxon>Tracheophyta</taxon>
        <taxon>Spermatophyta</taxon>
        <taxon>Magnoliopsida</taxon>
        <taxon>eudicotyledons</taxon>
        <taxon>Gunneridae</taxon>
        <taxon>Pentapetalae</taxon>
        <taxon>rosids</taxon>
        <taxon>fabids</taxon>
        <taxon>Fagales</taxon>
        <taxon>Fagaceae</taxon>
        <taxon>Fagus</taxon>
    </lineage>
</organism>
<feature type="region of interest" description="Disordered" evidence="2">
    <location>
        <begin position="34"/>
        <end position="63"/>
    </location>
</feature>
<dbReference type="SUPFAM" id="SSF56815">
    <property type="entry name" value="Sec1/munc18-like (SM) proteins"/>
    <property type="match status" value="1"/>
</dbReference>
<dbReference type="InterPro" id="IPR043154">
    <property type="entry name" value="Sec-1-like_dom1"/>
</dbReference>
<dbReference type="InterPro" id="IPR036045">
    <property type="entry name" value="Sec1-like_sf"/>
</dbReference>
<dbReference type="Gene3D" id="3.40.50.2060">
    <property type="match status" value="1"/>
</dbReference>
<comment type="similarity">
    <text evidence="1">Belongs to the STXBP/unc-18/SEC1 family.</text>
</comment>
<dbReference type="Gene3D" id="3.40.50.1910">
    <property type="match status" value="2"/>
</dbReference>
<evidence type="ECO:0000313" key="3">
    <source>
        <dbReference type="EMBL" id="SPC86386.1"/>
    </source>
</evidence>
<dbReference type="InterPro" id="IPR027482">
    <property type="entry name" value="Sec1-like_dom2"/>
</dbReference>
<dbReference type="EMBL" id="OIVN01000846">
    <property type="protein sequence ID" value="SPC86386.1"/>
    <property type="molecule type" value="Genomic_DNA"/>
</dbReference>
<dbReference type="GO" id="GO:0016192">
    <property type="term" value="P:vesicle-mediated transport"/>
    <property type="evidence" value="ECO:0007669"/>
    <property type="project" value="InterPro"/>
</dbReference>